<dbReference type="PANTHER" id="PTHR10457:SF6">
    <property type="entry name" value="GALACTURONOKINASE"/>
    <property type="match status" value="1"/>
</dbReference>
<keyword evidence="1" id="KW-0808">Transferase</keyword>
<organism evidence="11 12">
    <name type="scientific">Miscanthus lutarioriparius</name>
    <dbReference type="NCBI Taxonomy" id="422564"/>
    <lineage>
        <taxon>Eukaryota</taxon>
        <taxon>Viridiplantae</taxon>
        <taxon>Streptophyta</taxon>
        <taxon>Embryophyta</taxon>
        <taxon>Tracheophyta</taxon>
        <taxon>Spermatophyta</taxon>
        <taxon>Magnoliopsida</taxon>
        <taxon>Liliopsida</taxon>
        <taxon>Poales</taxon>
        <taxon>Poaceae</taxon>
        <taxon>PACMAD clade</taxon>
        <taxon>Panicoideae</taxon>
        <taxon>Andropogonodae</taxon>
        <taxon>Andropogoneae</taxon>
        <taxon>Saccharinae</taxon>
        <taxon>Miscanthus</taxon>
    </lineage>
</organism>
<reference evidence="11" key="1">
    <citation type="submission" date="2020-10" db="EMBL/GenBank/DDBJ databases">
        <authorList>
            <person name="Han B."/>
            <person name="Lu T."/>
            <person name="Zhao Q."/>
            <person name="Huang X."/>
            <person name="Zhao Y."/>
        </authorList>
    </citation>
    <scope>NUCLEOTIDE SEQUENCE</scope>
</reference>
<dbReference type="InterPro" id="IPR014721">
    <property type="entry name" value="Ribsml_uS5_D2-typ_fold_subgr"/>
</dbReference>
<dbReference type="EMBL" id="CAJGYO010000011">
    <property type="protein sequence ID" value="CAD6259686.1"/>
    <property type="molecule type" value="Genomic_DNA"/>
</dbReference>
<dbReference type="AlphaFoldDB" id="A0A811QU40"/>
<dbReference type="PANTHER" id="PTHR10457">
    <property type="entry name" value="MEVALONATE KINASE/GALACTOKINASE"/>
    <property type="match status" value="1"/>
</dbReference>
<accession>A0A811QU40</accession>
<dbReference type="Pfam" id="PF08544">
    <property type="entry name" value="GHMP_kinases_C"/>
    <property type="match status" value="1"/>
</dbReference>
<dbReference type="PRINTS" id="PR00959">
    <property type="entry name" value="MEVGALKINASE"/>
</dbReference>
<proteinExistence type="predicted"/>
<evidence type="ECO:0000256" key="6">
    <source>
        <dbReference type="ARBA" id="ARBA00022842"/>
    </source>
</evidence>
<feature type="compositionally biased region" description="Acidic residues" evidence="8">
    <location>
        <begin position="732"/>
        <end position="743"/>
    </location>
</feature>
<dbReference type="GO" id="GO:0016301">
    <property type="term" value="F:kinase activity"/>
    <property type="evidence" value="ECO:0007669"/>
    <property type="project" value="UniProtKB-KW"/>
</dbReference>
<comment type="caution">
    <text evidence="11">The sequence shown here is derived from an EMBL/GenBank/DDBJ whole genome shotgun (WGS) entry which is preliminary data.</text>
</comment>
<feature type="region of interest" description="Disordered" evidence="8">
    <location>
        <begin position="455"/>
        <end position="579"/>
    </location>
</feature>
<keyword evidence="12" id="KW-1185">Reference proteome</keyword>
<evidence type="ECO:0000256" key="4">
    <source>
        <dbReference type="ARBA" id="ARBA00022777"/>
    </source>
</evidence>
<keyword evidence="3" id="KW-0547">Nucleotide-binding</keyword>
<feature type="compositionally biased region" description="Low complexity" evidence="8">
    <location>
        <begin position="570"/>
        <end position="579"/>
    </location>
</feature>
<protein>
    <recommendedName>
        <fullName evidence="13">Galactokinase</fullName>
    </recommendedName>
</protein>
<evidence type="ECO:0000259" key="9">
    <source>
        <dbReference type="Pfam" id="PF00288"/>
    </source>
</evidence>
<dbReference type="FunFam" id="3.30.70.890:FF:000001">
    <property type="entry name" value="Galactokinase"/>
    <property type="match status" value="1"/>
</dbReference>
<dbReference type="Proteomes" id="UP000604825">
    <property type="component" value="Unassembled WGS sequence"/>
</dbReference>
<evidence type="ECO:0000256" key="7">
    <source>
        <dbReference type="ARBA" id="ARBA00023277"/>
    </source>
</evidence>
<keyword evidence="7" id="KW-0119">Carbohydrate metabolism</keyword>
<dbReference type="Pfam" id="PF00288">
    <property type="entry name" value="GHMP_kinases_N"/>
    <property type="match status" value="1"/>
</dbReference>
<feature type="compositionally biased region" description="Basic residues" evidence="8">
    <location>
        <begin position="560"/>
        <end position="569"/>
    </location>
</feature>
<dbReference type="InterPro" id="IPR013750">
    <property type="entry name" value="GHMP_kinase_C_dom"/>
</dbReference>
<dbReference type="Gene3D" id="3.30.70.890">
    <property type="entry name" value="GHMP kinase, C-terminal domain"/>
    <property type="match status" value="1"/>
</dbReference>
<gene>
    <name evidence="11" type="ORF">NCGR_LOCUS43123</name>
</gene>
<dbReference type="SUPFAM" id="SSF54211">
    <property type="entry name" value="Ribosomal protein S5 domain 2-like"/>
    <property type="match status" value="1"/>
</dbReference>
<feature type="domain" description="GHMP kinase C-terminal" evidence="10">
    <location>
        <begin position="326"/>
        <end position="400"/>
    </location>
</feature>
<feature type="region of interest" description="Disordered" evidence="8">
    <location>
        <begin position="681"/>
        <end position="771"/>
    </location>
</feature>
<dbReference type="GO" id="GO:0005829">
    <property type="term" value="C:cytosol"/>
    <property type="evidence" value="ECO:0007669"/>
    <property type="project" value="TreeGrafter"/>
</dbReference>
<evidence type="ECO:0000313" key="12">
    <source>
        <dbReference type="Proteomes" id="UP000604825"/>
    </source>
</evidence>
<name>A0A811QU40_9POAL</name>
<feature type="domain" description="GHMP kinase N-terminal" evidence="9">
    <location>
        <begin position="146"/>
        <end position="204"/>
    </location>
</feature>
<evidence type="ECO:0000313" key="11">
    <source>
        <dbReference type="EMBL" id="CAD6259686.1"/>
    </source>
</evidence>
<sequence length="822" mass="87810">MVAPGGGAGGGPARWPAAEELDIARKKVAEISGRDEQEVRVAACPYRICPLGAHIDHQGGVVTAMTINYGVLLGFVPFNGSEVLLQSGQFEGVIRFRVDDLQKPIDKPENINWESYARGAVYALQNSGYDLRKGIIGYISGVKGLDSSGLSSSAAVGIAYLLALEHVNDLVISPVDNIQLDKYIENKYLGLKNGILDPSAILLSRYGYLTFMDCKTASPSYVCFSELSKSQQPQGQLPFKILLAFSGLQHNLPKKSGYNMRVFECKEAARALLHASGCEDTPNILSNVDPVVYEAQKYVLEENLSRRAEHYFSEMKRVTKGRDAWARGNLQELGQLISASGRSSILNYECGNKEMIQLYEILLKAPGVLGARFSGAGFRGCCLAIVESERAEDAAASAVVSKNEERKSRFSQAIVEPRREGFGFGFCFRLVPLTASPASVRSSAPVPLASASVRSAPSQATVEPGPKHLTPASSASPPSRPGRRRAAAIGTCSSAVPLKPQHPPAAARLRPAAAPPVLQPSPSRGTSPSHTPAAATLASCASTRLNRRRPSAASRPRALPQHRRPRLRPSRTAAATASSPSSLNRRISLILILRQEYHIQLNLPMDPEVGFDFFSQSDSVVPLTKESGKEFFASSQVGGSLIGHGEANIDLNIDAEDFPATATFQDVVQAEQMNPVTMDIGQDAGTGSGRSAHIASGRGANATEPFRAPRTSGGGRGRGRAGGAGGGGGEDFGMDEDDEDDGQEGSPMSISTRKRASSTVTTATSPVKKTKSPMFKVMRELTESMKADSASTQKALNGDLVAESMKKCQQLAVECGGFRRKY</sequence>
<dbReference type="InterPro" id="IPR020568">
    <property type="entry name" value="Ribosomal_Su5_D2-typ_SF"/>
</dbReference>
<keyword evidence="6" id="KW-0460">Magnesium</keyword>
<evidence type="ECO:0000256" key="2">
    <source>
        <dbReference type="ARBA" id="ARBA00022723"/>
    </source>
</evidence>
<dbReference type="GO" id="GO:0046872">
    <property type="term" value="F:metal ion binding"/>
    <property type="evidence" value="ECO:0007669"/>
    <property type="project" value="UniProtKB-KW"/>
</dbReference>
<dbReference type="GO" id="GO:0005524">
    <property type="term" value="F:ATP binding"/>
    <property type="evidence" value="ECO:0007669"/>
    <property type="project" value="UniProtKB-KW"/>
</dbReference>
<dbReference type="InterPro" id="IPR006204">
    <property type="entry name" value="GHMP_kinase_N_dom"/>
</dbReference>
<evidence type="ECO:0000256" key="3">
    <source>
        <dbReference type="ARBA" id="ARBA00022741"/>
    </source>
</evidence>
<dbReference type="InterPro" id="IPR036554">
    <property type="entry name" value="GHMP_kinase_C_sf"/>
</dbReference>
<dbReference type="SUPFAM" id="SSF55060">
    <property type="entry name" value="GHMP Kinase, C-terminal domain"/>
    <property type="match status" value="1"/>
</dbReference>
<evidence type="ECO:0000256" key="5">
    <source>
        <dbReference type="ARBA" id="ARBA00022840"/>
    </source>
</evidence>
<feature type="compositionally biased region" description="Polar residues" evidence="8">
    <location>
        <begin position="521"/>
        <end position="530"/>
    </location>
</feature>
<keyword evidence="5" id="KW-0067">ATP-binding</keyword>
<evidence type="ECO:0000259" key="10">
    <source>
        <dbReference type="Pfam" id="PF08544"/>
    </source>
</evidence>
<dbReference type="OrthoDB" id="275179at2759"/>
<keyword evidence="4" id="KW-0418">Kinase</keyword>
<evidence type="ECO:0008006" key="13">
    <source>
        <dbReference type="Google" id="ProtNLM"/>
    </source>
</evidence>
<evidence type="ECO:0000256" key="8">
    <source>
        <dbReference type="SAM" id="MobiDB-lite"/>
    </source>
</evidence>
<feature type="compositionally biased region" description="Gly residues" evidence="8">
    <location>
        <begin position="712"/>
        <end position="731"/>
    </location>
</feature>
<dbReference type="FunFam" id="3.30.230.10:FF:000061">
    <property type="entry name" value="Galactokinase"/>
    <property type="match status" value="1"/>
</dbReference>
<feature type="compositionally biased region" description="Low complexity" evidence="8">
    <location>
        <begin position="757"/>
        <end position="767"/>
    </location>
</feature>
<keyword evidence="2" id="KW-0479">Metal-binding</keyword>
<evidence type="ECO:0000256" key="1">
    <source>
        <dbReference type="ARBA" id="ARBA00022679"/>
    </source>
</evidence>
<dbReference type="GO" id="GO:0006012">
    <property type="term" value="P:galactose metabolic process"/>
    <property type="evidence" value="ECO:0007669"/>
    <property type="project" value="TreeGrafter"/>
</dbReference>
<dbReference type="Gene3D" id="3.30.230.10">
    <property type="match status" value="1"/>
</dbReference>